<keyword evidence="2" id="KW-1133">Transmembrane helix</keyword>
<keyword evidence="2" id="KW-0472">Membrane</keyword>
<dbReference type="SUPFAM" id="SSF81995">
    <property type="entry name" value="beta-sandwich domain of Sec23/24"/>
    <property type="match status" value="1"/>
</dbReference>
<proteinExistence type="predicted"/>
<sequence>MDPSQPGGQQPPDQPQQQGGPQPQPHPAPAAPPPYPGPHPHPAAPHPAAPHQHPHPAYQPHHQFPGYPVPPPPPPAPSVNGLAIASLVTGIVCCLPPLGLVFGTIAIRQIRKKGQRGLGMAFTGTILSAVSTVLVVIMFATGAAGSLWDGFEKGMDEASRNRSAMDLRKGDCLDLPGGGGLEDAEVLTVQTVDCAERHDAEITGIFQITGFEEYPGESRVEALAEERCEKINRKYALDPWDIPAEAELYYYVPLRESWAFGDREVVCTLAVSDKDGLTGSLRTDVAALDRHQTAYLTAESQADSASNDVPVEEYSDDRAAYRAWAREASAVFAAQARALRDHDWPAKAEKTMAKRAKEFDAVALDWDKAADAKGEDAFWTHVAAADGPLENDGTEVEVRKALGLRSTPPPEGDSQV</sequence>
<evidence type="ECO:0000256" key="1">
    <source>
        <dbReference type="SAM" id="MobiDB-lite"/>
    </source>
</evidence>
<evidence type="ECO:0000313" key="5">
    <source>
        <dbReference type="EMBL" id="MQT04488.1"/>
    </source>
</evidence>
<feature type="region of interest" description="Disordered" evidence="1">
    <location>
        <begin position="387"/>
        <end position="416"/>
    </location>
</feature>
<feature type="compositionally biased region" description="Low complexity" evidence="1">
    <location>
        <begin position="1"/>
        <end position="21"/>
    </location>
</feature>
<feature type="domain" description="DUF4190" evidence="3">
    <location>
        <begin position="82"/>
        <end position="137"/>
    </location>
</feature>
<feature type="transmembrane region" description="Helical" evidence="2">
    <location>
        <begin position="82"/>
        <end position="106"/>
    </location>
</feature>
<evidence type="ECO:0000259" key="4">
    <source>
        <dbReference type="Pfam" id="PF13845"/>
    </source>
</evidence>
<dbReference type="Proteomes" id="UP000419138">
    <property type="component" value="Unassembled WGS sequence"/>
</dbReference>
<dbReference type="InterPro" id="IPR025241">
    <property type="entry name" value="DUF4190"/>
</dbReference>
<feature type="compositionally biased region" description="Low complexity" evidence="1">
    <location>
        <begin position="49"/>
        <end position="66"/>
    </location>
</feature>
<dbReference type="EMBL" id="VCLA01000192">
    <property type="protein sequence ID" value="MQT04488.1"/>
    <property type="molecule type" value="Genomic_DNA"/>
</dbReference>
<accession>A0A646KQY7</accession>
<protein>
    <submittedName>
        <fullName evidence="5">DUF4190 domain-containing protein</fullName>
    </submittedName>
</protein>
<dbReference type="AlphaFoldDB" id="A0A646KQY7"/>
<reference evidence="5 6" key="1">
    <citation type="submission" date="2019-05" db="EMBL/GenBank/DDBJ databases">
        <title>Comparative genomics and metabolomics analyses of clavulanic acid producing Streptomyces species provides insight into specialized metabolism and evolution of beta-lactam biosynthetic gene clusters.</title>
        <authorList>
            <person name="Moore M.A."/>
            <person name="Cruz-Morales P."/>
            <person name="Barona Gomez F."/>
            <person name="Kapil T."/>
        </authorList>
    </citation>
    <scope>NUCLEOTIDE SEQUENCE [LARGE SCALE GENOMIC DNA]</scope>
    <source>
        <strain evidence="5 6">NRRL 5741</strain>
    </source>
</reference>
<evidence type="ECO:0000259" key="3">
    <source>
        <dbReference type="Pfam" id="PF13828"/>
    </source>
</evidence>
<feature type="compositionally biased region" description="Pro residues" evidence="1">
    <location>
        <begin position="407"/>
        <end position="416"/>
    </location>
</feature>
<dbReference type="InterPro" id="IPR026004">
    <property type="entry name" value="Septum_form"/>
</dbReference>
<evidence type="ECO:0000256" key="2">
    <source>
        <dbReference type="SAM" id="Phobius"/>
    </source>
</evidence>
<feature type="compositionally biased region" description="Pro residues" evidence="1">
    <location>
        <begin position="22"/>
        <end position="48"/>
    </location>
</feature>
<evidence type="ECO:0000313" key="6">
    <source>
        <dbReference type="Proteomes" id="UP000419138"/>
    </source>
</evidence>
<keyword evidence="2" id="KW-0812">Transmembrane</keyword>
<dbReference type="Pfam" id="PF13828">
    <property type="entry name" value="DUF4190"/>
    <property type="match status" value="1"/>
</dbReference>
<dbReference type="RefSeq" id="WP_153525865.1">
    <property type="nucleotide sequence ID" value="NZ_JBEPDZ010000001.1"/>
</dbReference>
<feature type="transmembrane region" description="Helical" evidence="2">
    <location>
        <begin position="118"/>
        <end position="140"/>
    </location>
</feature>
<dbReference type="Pfam" id="PF13845">
    <property type="entry name" value="Septum_form"/>
    <property type="match status" value="1"/>
</dbReference>
<name>A0A646KQY7_STRJU</name>
<feature type="region of interest" description="Disordered" evidence="1">
    <location>
        <begin position="1"/>
        <end position="72"/>
    </location>
</feature>
<feature type="domain" description="Septum formation-related" evidence="4">
    <location>
        <begin position="170"/>
        <end position="293"/>
    </location>
</feature>
<dbReference type="OrthoDB" id="3628931at2"/>
<gene>
    <name evidence="5" type="ORF">FF041_31325</name>
</gene>
<keyword evidence="6" id="KW-1185">Reference proteome</keyword>
<organism evidence="5 6">
    <name type="scientific">Streptomyces jumonjinensis</name>
    <dbReference type="NCBI Taxonomy" id="1945"/>
    <lineage>
        <taxon>Bacteria</taxon>
        <taxon>Bacillati</taxon>
        <taxon>Actinomycetota</taxon>
        <taxon>Actinomycetes</taxon>
        <taxon>Kitasatosporales</taxon>
        <taxon>Streptomycetaceae</taxon>
        <taxon>Streptomyces</taxon>
    </lineage>
</organism>
<comment type="caution">
    <text evidence="5">The sequence shown here is derived from an EMBL/GenBank/DDBJ whole genome shotgun (WGS) entry which is preliminary data.</text>
</comment>